<evidence type="ECO:0000313" key="2">
    <source>
        <dbReference type="Proteomes" id="UP001189624"/>
    </source>
</evidence>
<accession>A0AA86TBX5</accession>
<sequence length="152" mass="16979">MVIWSKTAVLTCHDIDTLFDSFFEWKYKMKSRHLGENKATCKQWLLMSPDAIRDRLFHYKWFMYWLNYIENGFGTGLRIGIGLTMGTSFCTGLTTGIGLIMEISYRTGLKIGIGLTIGTGFGTGLYSGLEIDFGVGLTMGGLTRGIDFGKKS</sequence>
<dbReference type="EMBL" id="OY731403">
    <property type="protein sequence ID" value="CAJ1960741.1"/>
    <property type="molecule type" value="Genomic_DNA"/>
</dbReference>
<dbReference type="AlphaFoldDB" id="A0AA86TBX5"/>
<organism evidence="1 2">
    <name type="scientific">Sphenostylis stenocarpa</name>
    <dbReference type="NCBI Taxonomy" id="92480"/>
    <lineage>
        <taxon>Eukaryota</taxon>
        <taxon>Viridiplantae</taxon>
        <taxon>Streptophyta</taxon>
        <taxon>Embryophyta</taxon>
        <taxon>Tracheophyta</taxon>
        <taxon>Spermatophyta</taxon>
        <taxon>Magnoliopsida</taxon>
        <taxon>eudicotyledons</taxon>
        <taxon>Gunneridae</taxon>
        <taxon>Pentapetalae</taxon>
        <taxon>rosids</taxon>
        <taxon>fabids</taxon>
        <taxon>Fabales</taxon>
        <taxon>Fabaceae</taxon>
        <taxon>Papilionoideae</taxon>
        <taxon>50 kb inversion clade</taxon>
        <taxon>NPAAA clade</taxon>
        <taxon>indigoferoid/millettioid clade</taxon>
        <taxon>Phaseoleae</taxon>
        <taxon>Sphenostylis</taxon>
    </lineage>
</organism>
<evidence type="ECO:0000313" key="1">
    <source>
        <dbReference type="EMBL" id="CAJ1960741.1"/>
    </source>
</evidence>
<reference evidence="1" key="1">
    <citation type="submission" date="2023-10" db="EMBL/GenBank/DDBJ databases">
        <authorList>
            <person name="Domelevo Entfellner J.-B."/>
        </authorList>
    </citation>
    <scope>NUCLEOTIDE SEQUENCE</scope>
</reference>
<name>A0AA86TBX5_9FABA</name>
<dbReference type="Gramene" id="rna-AYBTSS11_LOCUS18357">
    <property type="protein sequence ID" value="CAJ1960741.1"/>
    <property type="gene ID" value="gene-AYBTSS11_LOCUS18357"/>
</dbReference>
<gene>
    <name evidence="1" type="ORF">AYBTSS11_LOCUS18357</name>
</gene>
<dbReference type="Proteomes" id="UP001189624">
    <property type="component" value="Chromosome 6"/>
</dbReference>
<keyword evidence="2" id="KW-1185">Reference proteome</keyword>
<protein>
    <submittedName>
        <fullName evidence="1">Uncharacterized protein</fullName>
    </submittedName>
</protein>
<proteinExistence type="predicted"/>